<accession>A0A0K2VDU8</accession>
<dbReference type="AlphaFoldDB" id="A0A0K2VDU8"/>
<feature type="non-terminal residue" evidence="1">
    <location>
        <position position="1"/>
    </location>
</feature>
<feature type="non-terminal residue" evidence="1">
    <location>
        <position position="67"/>
    </location>
</feature>
<dbReference type="EMBL" id="HACA01030976">
    <property type="protein sequence ID" value="CDW48337.1"/>
    <property type="molecule type" value="Transcribed_RNA"/>
</dbReference>
<sequence length="67" mass="7736">NNTFGYKIFIPKKHTHLVLEFFFKYSTQRNLEPSNATSEIVLDYLAFLIKEKKLSFSGIASHKSAII</sequence>
<evidence type="ECO:0000313" key="1">
    <source>
        <dbReference type="EMBL" id="CDW48337.1"/>
    </source>
</evidence>
<protein>
    <submittedName>
        <fullName evidence="1">Uncharacterized protein</fullName>
    </submittedName>
</protein>
<organism evidence="1">
    <name type="scientific">Lepeophtheirus salmonis</name>
    <name type="common">Salmon louse</name>
    <name type="synonym">Caligus salmonis</name>
    <dbReference type="NCBI Taxonomy" id="72036"/>
    <lineage>
        <taxon>Eukaryota</taxon>
        <taxon>Metazoa</taxon>
        <taxon>Ecdysozoa</taxon>
        <taxon>Arthropoda</taxon>
        <taxon>Crustacea</taxon>
        <taxon>Multicrustacea</taxon>
        <taxon>Hexanauplia</taxon>
        <taxon>Copepoda</taxon>
        <taxon>Siphonostomatoida</taxon>
        <taxon>Caligidae</taxon>
        <taxon>Lepeophtheirus</taxon>
    </lineage>
</organism>
<name>A0A0K2VDU8_LEPSM</name>
<reference evidence="1" key="1">
    <citation type="submission" date="2014-05" db="EMBL/GenBank/DDBJ databases">
        <authorList>
            <person name="Chronopoulou M."/>
        </authorList>
    </citation>
    <scope>NUCLEOTIDE SEQUENCE</scope>
    <source>
        <tissue evidence="1">Whole organism</tissue>
    </source>
</reference>
<proteinExistence type="predicted"/>